<proteinExistence type="predicted"/>
<dbReference type="GeneID" id="107108200"/>
<keyword evidence="1" id="KW-1185">Reference proteome</keyword>
<evidence type="ECO:0000313" key="1">
    <source>
        <dbReference type="Proteomes" id="UP000694871"/>
    </source>
</evidence>
<sequence length="502" mass="57966">MASFKFSNLIAKKCKPFNEGEFVKDCFLEAADNLFEGFKNKKEIIAAVQDVQLSRNTVVQQIEKMCADTTEQLLEDVSDCVAFSLQLDESTDIRDIAQLLVSVKEELLGTISLKGRTTGQEIFSSFHSFVTKCNLPLHRLVSITIDGARAMTGEVNGFIGLCRQHDDFPDFLSYHCIIHQQVLASKRVNTKTVMDIAFKIVNSIRGRSLQKRLFNLILDEGAVEIILHTDVRWLSRHKFLQGFCDLLNEIRFLKERDDKAELEDEEWLCDLAFLADFTGELSDMNIELPGKNKCIGEMMSTVSSYKSKFELMMTDLANNTFDHFLNTQDHLGQNPNFVFQNKKYVTEIYSVIQEFKKEFRDFQKFEKVVEYLSYPFKVDMDIKETVAAISKNYSLNKASLENEILTLKNDIFLKTRAEQESFWKLVPRDKFPNLRRCSEAVNSCFSSTYLCESAFFHLKMTKSTQRFNMTDEHLQDSLRLARTQYSPNLKKLVNEMQAQTSH</sequence>
<organism evidence="1 2">
    <name type="scientific">Gekko japonicus</name>
    <name type="common">Schlegel's Japanese gecko</name>
    <dbReference type="NCBI Taxonomy" id="146911"/>
    <lineage>
        <taxon>Eukaryota</taxon>
        <taxon>Metazoa</taxon>
        <taxon>Chordata</taxon>
        <taxon>Craniata</taxon>
        <taxon>Vertebrata</taxon>
        <taxon>Euteleostomi</taxon>
        <taxon>Lepidosauria</taxon>
        <taxon>Squamata</taxon>
        <taxon>Bifurcata</taxon>
        <taxon>Gekkota</taxon>
        <taxon>Gekkonidae</taxon>
        <taxon>Gekkoninae</taxon>
        <taxon>Gekko</taxon>
    </lineage>
</organism>
<gene>
    <name evidence="2" type="primary">LOC107108200</name>
</gene>
<dbReference type="SUPFAM" id="SSF53098">
    <property type="entry name" value="Ribonuclease H-like"/>
    <property type="match status" value="1"/>
</dbReference>
<accession>A0ABM1JRK4</accession>
<dbReference type="InterPro" id="IPR012337">
    <property type="entry name" value="RNaseH-like_sf"/>
</dbReference>
<dbReference type="RefSeq" id="XP_015264091.1">
    <property type="nucleotide sequence ID" value="XM_015408605.1"/>
</dbReference>
<dbReference type="PANTHER" id="PTHR45913">
    <property type="entry name" value="EPM2A-INTERACTING PROTEIN 1"/>
    <property type="match status" value="1"/>
</dbReference>
<dbReference type="Proteomes" id="UP000694871">
    <property type="component" value="Unplaced"/>
</dbReference>
<reference evidence="2" key="1">
    <citation type="submission" date="2025-08" db="UniProtKB">
        <authorList>
            <consortium name="RefSeq"/>
        </authorList>
    </citation>
    <scope>IDENTIFICATION</scope>
</reference>
<evidence type="ECO:0000313" key="2">
    <source>
        <dbReference type="RefSeq" id="XP_015264091.1"/>
    </source>
</evidence>
<protein>
    <submittedName>
        <fullName evidence="2">Zinc finger BED domain-containing protein 5-like</fullName>
    </submittedName>
</protein>
<name>A0ABM1JRK4_GEKJA</name>
<dbReference type="PANTHER" id="PTHR45913:SF21">
    <property type="entry name" value="DUF4371 DOMAIN-CONTAINING PROTEIN"/>
    <property type="match status" value="1"/>
</dbReference>